<evidence type="ECO:0000313" key="3">
    <source>
        <dbReference type="Proteomes" id="UP000569732"/>
    </source>
</evidence>
<dbReference type="Gene3D" id="3.10.20.30">
    <property type="match status" value="1"/>
</dbReference>
<dbReference type="CDD" id="cd00207">
    <property type="entry name" value="fer2"/>
    <property type="match status" value="1"/>
</dbReference>
<dbReference type="GO" id="GO:0051537">
    <property type="term" value="F:2 iron, 2 sulfur cluster binding"/>
    <property type="evidence" value="ECO:0007669"/>
    <property type="project" value="InterPro"/>
</dbReference>
<organism evidence="2 3">
    <name type="scientific">Spartinivicinus marinus</name>
    <dbReference type="NCBI Taxonomy" id="2994442"/>
    <lineage>
        <taxon>Bacteria</taxon>
        <taxon>Pseudomonadati</taxon>
        <taxon>Pseudomonadota</taxon>
        <taxon>Gammaproteobacteria</taxon>
        <taxon>Oceanospirillales</taxon>
        <taxon>Zooshikellaceae</taxon>
        <taxon>Spartinivicinus</taxon>
    </lineage>
</organism>
<evidence type="ECO:0000313" key="2">
    <source>
        <dbReference type="EMBL" id="NYZ67124.1"/>
    </source>
</evidence>
<dbReference type="Pfam" id="PF00111">
    <property type="entry name" value="Fer2"/>
    <property type="match status" value="1"/>
</dbReference>
<gene>
    <name evidence="2" type="ORF">H0A36_13975</name>
</gene>
<evidence type="ECO:0000259" key="1">
    <source>
        <dbReference type="PROSITE" id="PS51085"/>
    </source>
</evidence>
<dbReference type="RefSeq" id="WP_180569145.1">
    <property type="nucleotide sequence ID" value="NZ_JACCKB010000021.1"/>
</dbReference>
<dbReference type="NCBIfam" id="NF007985">
    <property type="entry name" value="PRK10713.1"/>
    <property type="match status" value="1"/>
</dbReference>
<reference evidence="2 3" key="1">
    <citation type="submission" date="2020-07" db="EMBL/GenBank/DDBJ databases">
        <title>Endozoicomonas sp. nov., isolated from sediment.</title>
        <authorList>
            <person name="Gu T."/>
        </authorList>
    </citation>
    <scope>NUCLEOTIDE SEQUENCE [LARGE SCALE GENOMIC DNA]</scope>
    <source>
        <strain evidence="2 3">SM1973</strain>
    </source>
</reference>
<dbReference type="InterPro" id="IPR001041">
    <property type="entry name" value="2Fe-2S_ferredoxin-type"/>
</dbReference>
<dbReference type="PROSITE" id="PS51085">
    <property type="entry name" value="2FE2S_FER_2"/>
    <property type="match status" value="1"/>
</dbReference>
<dbReference type="SUPFAM" id="SSF54292">
    <property type="entry name" value="2Fe-2S ferredoxin-like"/>
    <property type="match status" value="1"/>
</dbReference>
<proteinExistence type="predicted"/>
<accession>A0A853IAQ9</accession>
<dbReference type="InterPro" id="IPR012675">
    <property type="entry name" value="Beta-grasp_dom_sf"/>
</dbReference>
<protein>
    <submittedName>
        <fullName evidence="2">2Fe-2S ferredoxin-like protein</fullName>
    </submittedName>
</protein>
<dbReference type="AlphaFoldDB" id="A0A853IAQ9"/>
<dbReference type="InterPro" id="IPR036010">
    <property type="entry name" value="2Fe-2S_ferredoxin-like_sf"/>
</dbReference>
<keyword evidence="3" id="KW-1185">Reference proteome</keyword>
<dbReference type="Proteomes" id="UP000569732">
    <property type="component" value="Unassembled WGS sequence"/>
</dbReference>
<name>A0A853IAQ9_9GAMM</name>
<dbReference type="PROSITE" id="PS00197">
    <property type="entry name" value="2FE2S_FER_1"/>
    <property type="match status" value="1"/>
</dbReference>
<dbReference type="EMBL" id="JACCKB010000021">
    <property type="protein sequence ID" value="NYZ67124.1"/>
    <property type="molecule type" value="Genomic_DNA"/>
</dbReference>
<feature type="domain" description="2Fe-2S ferredoxin-type" evidence="1">
    <location>
        <begin position="3"/>
        <end position="87"/>
    </location>
</feature>
<dbReference type="InterPro" id="IPR006058">
    <property type="entry name" value="2Fe2S_fd_BS"/>
</dbReference>
<sequence length="90" mass="10151">MANIIKIIDGFSFIPRDEHTLLEAMEAQQLVTEYQCRQGYCGACQVELIDGKIEYTEEPIAFTPKGRILACCAKPTSDITIELPYPVKRI</sequence>
<comment type="caution">
    <text evidence="2">The sequence shown here is derived from an EMBL/GenBank/DDBJ whole genome shotgun (WGS) entry which is preliminary data.</text>
</comment>